<feature type="compositionally biased region" description="Basic and acidic residues" evidence="5">
    <location>
        <begin position="343"/>
        <end position="356"/>
    </location>
</feature>
<protein>
    <recommendedName>
        <fullName evidence="1">Serum response factor-binding protein 1</fullName>
    </recommendedName>
    <alternativeName>
        <fullName evidence="4">SRF-dependent transcription regulation-associated protein</fullName>
    </alternativeName>
</protein>
<dbReference type="GO" id="GO:0030686">
    <property type="term" value="C:90S preribosome"/>
    <property type="evidence" value="ECO:0000318"/>
    <property type="project" value="GO_Central"/>
</dbReference>
<evidence type="ECO:0000256" key="5">
    <source>
        <dbReference type="SAM" id="MobiDB-lite"/>
    </source>
</evidence>
<dbReference type="Proteomes" id="UP000186698">
    <property type="component" value="Chromosome 1L"/>
</dbReference>
<dbReference type="CTD" id="380323"/>
<evidence type="ECO:0000256" key="3">
    <source>
        <dbReference type="ARBA" id="ARBA00025646"/>
    </source>
</evidence>
<proteinExistence type="predicted"/>
<evidence type="ECO:0000313" key="8">
    <source>
        <dbReference type="RefSeq" id="XP_018079776.2"/>
    </source>
</evidence>
<organism evidence="7 8">
    <name type="scientific">Xenopus laevis</name>
    <name type="common">African clawed frog</name>
    <dbReference type="NCBI Taxonomy" id="8355"/>
    <lineage>
        <taxon>Eukaryota</taxon>
        <taxon>Metazoa</taxon>
        <taxon>Chordata</taxon>
        <taxon>Craniata</taxon>
        <taxon>Vertebrata</taxon>
        <taxon>Euteleostomi</taxon>
        <taxon>Amphibia</taxon>
        <taxon>Batrachia</taxon>
        <taxon>Anura</taxon>
        <taxon>Pipoidea</taxon>
        <taxon>Pipidae</taxon>
        <taxon>Xenopodinae</taxon>
        <taxon>Xenopus</taxon>
        <taxon>Xenopus</taxon>
    </lineage>
</organism>
<gene>
    <name evidence="8" type="primary">srfbp1.L</name>
    <name evidence="8" type="synonym">flj25286</name>
    <name evidence="8" type="synonym">srfbp1</name>
</gene>
<evidence type="ECO:0000256" key="2">
    <source>
        <dbReference type="ARBA" id="ARBA00023054"/>
    </source>
</evidence>
<accession>A0A8J0T8X8</accession>
<evidence type="ECO:0000256" key="4">
    <source>
        <dbReference type="ARBA" id="ARBA00033254"/>
    </source>
</evidence>
<feature type="compositionally biased region" description="Basic and acidic residues" evidence="5">
    <location>
        <begin position="192"/>
        <end position="219"/>
    </location>
</feature>
<feature type="domain" description="Bud22" evidence="6">
    <location>
        <begin position="449"/>
        <end position="514"/>
    </location>
</feature>
<feature type="compositionally biased region" description="Acidic residues" evidence="5">
    <location>
        <begin position="252"/>
        <end position="265"/>
    </location>
</feature>
<reference evidence="8" key="1">
    <citation type="submission" date="2025-08" db="UniProtKB">
        <authorList>
            <consortium name="RefSeq"/>
        </authorList>
    </citation>
    <scope>IDENTIFICATION</scope>
    <source>
        <strain evidence="8">J_2021</strain>
        <tissue evidence="8">Erythrocytes</tissue>
    </source>
</reference>
<comment type="function">
    <text evidence="3">May be involved in regulating transcriptional activation of cardiac genes during the aging process. May play a role in biosynthesis and/or processing of SLC2A4 in adipose cells.</text>
</comment>
<feature type="compositionally biased region" description="Polar residues" evidence="5">
    <location>
        <begin position="404"/>
        <end position="422"/>
    </location>
</feature>
<dbReference type="PANTHER" id="PTHR23325:SF1">
    <property type="entry name" value="SERUM RESPONSE FACTOR-BINDING PROTEIN 1"/>
    <property type="match status" value="1"/>
</dbReference>
<dbReference type="RefSeq" id="XP_018079776.2">
    <property type="nucleotide sequence ID" value="XM_018224287.2"/>
</dbReference>
<dbReference type="GO" id="GO:0005634">
    <property type="term" value="C:nucleus"/>
    <property type="evidence" value="ECO:0000318"/>
    <property type="project" value="GO_Central"/>
</dbReference>
<dbReference type="InterPro" id="IPR015158">
    <property type="entry name" value="Bud22_dom"/>
</dbReference>
<dbReference type="Pfam" id="PF09073">
    <property type="entry name" value="BUD22"/>
    <property type="match status" value="1"/>
</dbReference>
<feature type="compositionally biased region" description="Basic and acidic residues" evidence="5">
    <location>
        <begin position="440"/>
        <end position="452"/>
    </location>
</feature>
<dbReference type="GO" id="GO:0030490">
    <property type="term" value="P:maturation of SSU-rRNA"/>
    <property type="evidence" value="ECO:0000318"/>
    <property type="project" value="GO_Central"/>
</dbReference>
<evidence type="ECO:0000256" key="1">
    <source>
        <dbReference type="ARBA" id="ARBA00013459"/>
    </source>
</evidence>
<evidence type="ECO:0000313" key="7">
    <source>
        <dbReference type="Proteomes" id="UP000186698"/>
    </source>
</evidence>
<dbReference type="InterPro" id="IPR037393">
    <property type="entry name" value="Bud22/SRFB1"/>
</dbReference>
<feature type="compositionally biased region" description="Low complexity" evidence="5">
    <location>
        <begin position="266"/>
        <end position="303"/>
    </location>
</feature>
<feature type="compositionally biased region" description="Basic and acidic residues" evidence="5">
    <location>
        <begin position="241"/>
        <end position="250"/>
    </location>
</feature>
<name>A0A8J0T8X8_XENLA</name>
<dbReference type="AlphaFoldDB" id="A0A8J0T8X8"/>
<keyword evidence="7" id="KW-1185">Reference proteome</keyword>
<feature type="region of interest" description="Disordered" evidence="5">
    <location>
        <begin position="156"/>
        <end position="503"/>
    </location>
</feature>
<keyword evidence="2" id="KW-0175">Coiled coil</keyword>
<feature type="compositionally biased region" description="Basic and acidic residues" evidence="5">
    <location>
        <begin position="156"/>
        <end position="181"/>
    </location>
</feature>
<dbReference type="GeneID" id="380323"/>
<sequence length="515" mass="58541">MRNCRKPANCSNCACRSSSQISEDPDDGCMELWCQNLRRWVVKMRKDVKKVKVLIIRKLTRHIAKLKSKKGTEELTLKNQRRAQRLLEEIHSVKELKPDDVTKTALRKEISFEKVFKKPSSTTEERAIARLATHPLLKQKITAIKEAVKAFKEARKTASEGEKEKEKDEPMQVTKIKETKKPVQAKQNKNAIKKEIPAPKQHVKEVRCKNLQEDSDKSNENACEPPHVQENMPADTPPIAENKEQPKAQEVESPEVESPEVESPEVESPVVESPVVESPVVESPVVESPVVESPVVESPVVESPEVDCPDIECPEMESPPQKKACLEQVLSSDSSDIEDSEQEKEYFDDSTEERFYKHSSSFEDSDGDSDNDFFIGKVRRTKKKKSNKDGIKQKEEKAPPTKDVAQTSEVQKEIPTSKSMKLQSVFCKSLSHTRPKPSFTKRERNFPQERSKKTVAPQANPLAKKPFQSKVTSVKQQGKKSELQPLHPSWEASRKRKEQQAQITTFQGKKIIFDD</sequence>
<dbReference type="OrthoDB" id="3364872at2759"/>
<dbReference type="PANTHER" id="PTHR23325">
    <property type="entry name" value="SERUM RESPONSE FACTOR-BINDING"/>
    <property type="match status" value="1"/>
</dbReference>
<evidence type="ECO:0000259" key="6">
    <source>
        <dbReference type="Pfam" id="PF09073"/>
    </source>
</evidence>
<feature type="compositionally biased region" description="Acidic residues" evidence="5">
    <location>
        <begin position="304"/>
        <end position="315"/>
    </location>
</feature>
<feature type="compositionally biased region" description="Basic residues" evidence="5">
    <location>
        <begin position="377"/>
        <end position="386"/>
    </location>
</feature>
<feature type="compositionally biased region" description="Basic and acidic residues" evidence="5">
    <location>
        <begin position="387"/>
        <end position="400"/>
    </location>
</feature>